<organism evidence="5 6">
    <name type="scientific">Lyngbya confervoides BDU141951</name>
    <dbReference type="NCBI Taxonomy" id="1574623"/>
    <lineage>
        <taxon>Bacteria</taxon>
        <taxon>Bacillati</taxon>
        <taxon>Cyanobacteriota</taxon>
        <taxon>Cyanophyceae</taxon>
        <taxon>Oscillatoriophycideae</taxon>
        <taxon>Oscillatoriales</taxon>
        <taxon>Microcoleaceae</taxon>
        <taxon>Lyngbya</taxon>
    </lineage>
</organism>
<keyword evidence="2" id="KW-0119">Carbohydrate metabolism</keyword>
<dbReference type="SMART" id="SM00633">
    <property type="entry name" value="Glyco_10"/>
    <property type="match status" value="1"/>
</dbReference>
<evidence type="ECO:0000256" key="1">
    <source>
        <dbReference type="ARBA" id="ARBA00022801"/>
    </source>
</evidence>
<dbReference type="Pfam" id="PF00331">
    <property type="entry name" value="Glyco_hydro_10"/>
    <property type="match status" value="1"/>
</dbReference>
<proteinExistence type="predicted"/>
<protein>
    <submittedName>
        <fullName evidence="5">Endo-1,4-beta-xylanase</fullName>
    </submittedName>
</protein>
<dbReference type="GO" id="GO:0000272">
    <property type="term" value="P:polysaccharide catabolic process"/>
    <property type="evidence" value="ECO:0007669"/>
    <property type="project" value="UniProtKB-KW"/>
</dbReference>
<keyword evidence="1" id="KW-0378">Hydrolase</keyword>
<sequence length="520" mass="59584">MDRRHFLQLTTGASAATLLGSRPALTFSGNRQLIEAWTAQGVPMPQEVLNQTYFLSLQDDPLPNPPRTVRDGKLWTQLPSQPVAIAFYQAIPGFGNVTLYADNQGRGYQPPDFPLNLNLACAESRIYRVRAAIATWASRGYRPSDQVESRLQRASLKLQQAQTPSSRREQAMLASESLREGLWAGELAVYEQARQHIAQHPPRPEFLWGCNFFGHPEAGDSYDRQFQALFNFATLPFYWRSFEPQPGQPNFARIDRALSWLEGAKITPKGHPLVWFHEAGVPDWIKELSYDQLCDRTQQRVTQITRHYGHRIPYYDLINEAHDIDWANILNYSPDQFLEITRLASAAAAAGYPKVQRIINACCLWAEYVPKHAYPLPKKSAYQYLQRCLEAEIPFEIIGLQLYYPSQDMFEINRLLERFGQLGRPIHITELGVSSATTPDLSSHFKTVPGLWHQPWTEAIQADWVEQFYTLCYSKPFIHAVTWWDFADGGFWPHGGLLQADLRPKDSFGRLQALRHRLLE</sequence>
<dbReference type="EMBL" id="JTHE03000091">
    <property type="protein sequence ID" value="MCM1984272.1"/>
    <property type="molecule type" value="Genomic_DNA"/>
</dbReference>
<gene>
    <name evidence="5" type="ORF">QQ91_0015720</name>
</gene>
<dbReference type="AlphaFoldDB" id="A0ABD4T6A6"/>
<dbReference type="SUPFAM" id="SSF51445">
    <property type="entry name" value="(Trans)glycosidases"/>
    <property type="match status" value="1"/>
</dbReference>
<dbReference type="Gene3D" id="3.20.20.80">
    <property type="entry name" value="Glycosidases"/>
    <property type="match status" value="1"/>
</dbReference>
<dbReference type="PANTHER" id="PTHR31490:SF1">
    <property type="entry name" value="ENDO-1,4-BETA-XYLANASE 1"/>
    <property type="match status" value="1"/>
</dbReference>
<dbReference type="PANTHER" id="PTHR31490">
    <property type="entry name" value="GLYCOSYL HYDROLASE"/>
    <property type="match status" value="1"/>
</dbReference>
<dbReference type="RefSeq" id="WP_166276005.1">
    <property type="nucleotide sequence ID" value="NZ_JTHE03000091.1"/>
</dbReference>
<dbReference type="Proteomes" id="UP000031561">
    <property type="component" value="Unassembled WGS sequence"/>
</dbReference>
<dbReference type="GO" id="GO:0016787">
    <property type="term" value="F:hydrolase activity"/>
    <property type="evidence" value="ECO:0007669"/>
    <property type="project" value="UniProtKB-KW"/>
</dbReference>
<evidence type="ECO:0000313" key="5">
    <source>
        <dbReference type="EMBL" id="MCM1984272.1"/>
    </source>
</evidence>
<evidence type="ECO:0000259" key="4">
    <source>
        <dbReference type="PROSITE" id="PS51760"/>
    </source>
</evidence>
<feature type="domain" description="GH10" evidence="4">
    <location>
        <begin position="218"/>
        <end position="514"/>
    </location>
</feature>
<comment type="caution">
    <text evidence="5">The sequence shown here is derived from an EMBL/GenBank/DDBJ whole genome shotgun (WGS) entry which is preliminary data.</text>
</comment>
<reference evidence="5 6" key="1">
    <citation type="journal article" date="2015" name="Genome Announc.">
        <title>Draft Genome Sequence of Filamentous Marine Cyanobacterium Lyngbya confervoides Strain BDU141951.</title>
        <authorList>
            <person name="Chandrababunaidu M.M."/>
            <person name="Sen D."/>
            <person name="Tripathy S."/>
        </authorList>
    </citation>
    <scope>NUCLEOTIDE SEQUENCE [LARGE SCALE GENOMIC DNA]</scope>
    <source>
        <strain evidence="5 6">BDU141951</strain>
    </source>
</reference>
<dbReference type="InterPro" id="IPR001000">
    <property type="entry name" value="GH10_dom"/>
</dbReference>
<keyword evidence="6" id="KW-1185">Reference proteome</keyword>
<accession>A0ABD4T6A6</accession>
<name>A0ABD4T6A6_9CYAN</name>
<keyword evidence="3" id="KW-0624">Polysaccharide degradation</keyword>
<dbReference type="PROSITE" id="PS51760">
    <property type="entry name" value="GH10_2"/>
    <property type="match status" value="1"/>
</dbReference>
<evidence type="ECO:0000313" key="6">
    <source>
        <dbReference type="Proteomes" id="UP000031561"/>
    </source>
</evidence>
<dbReference type="InterPro" id="IPR044846">
    <property type="entry name" value="GH10"/>
</dbReference>
<dbReference type="InterPro" id="IPR017853">
    <property type="entry name" value="GH"/>
</dbReference>
<evidence type="ECO:0000256" key="2">
    <source>
        <dbReference type="ARBA" id="ARBA00023277"/>
    </source>
</evidence>
<evidence type="ECO:0000256" key="3">
    <source>
        <dbReference type="ARBA" id="ARBA00023326"/>
    </source>
</evidence>